<sequence>MYDLEKYWKKHLEGTATEAEVKILLELLEDPENKLRVDRWLREKWDHALSHKPNNFKSQKAVWNKIKGVTTHKKVNPYKFSAAAVIILLIGLVFLYQKFPRYITLKVNAGEVATMYILPDSSKIWINSSSTVKYKKDFIANRKVELKGEAYFEVHKNTKSPFTIHFLDNTLKVTGTKFNIDAYSNDINTTVTIKEGSVEVYNQIADTTSLRKNNQLIISNLLKKQSKKHIHDFDFDKWKDGKIIFNKTPLSEALKILERRFDITFTTNEVDLKKDVPITARYHPGITLEEILNGLTIITNFKYEKTKDAIKINSKEK</sequence>
<proteinExistence type="predicted"/>
<name>A0A9E6ZM95_9FLAO</name>
<keyword evidence="1" id="KW-1133">Transmembrane helix</keyword>
<evidence type="ECO:0000256" key="1">
    <source>
        <dbReference type="SAM" id="Phobius"/>
    </source>
</evidence>
<dbReference type="InterPro" id="IPR012373">
    <property type="entry name" value="Ferrdict_sens_TM"/>
</dbReference>
<dbReference type="Pfam" id="PF16344">
    <property type="entry name" value="FecR_C"/>
    <property type="match status" value="1"/>
</dbReference>
<keyword evidence="5" id="KW-1185">Reference proteome</keyword>
<dbReference type="PANTHER" id="PTHR30273">
    <property type="entry name" value="PERIPLASMIC SIGNAL SENSOR AND SIGMA FACTOR ACTIVATOR FECR-RELATED"/>
    <property type="match status" value="1"/>
</dbReference>
<evidence type="ECO:0000259" key="2">
    <source>
        <dbReference type="Pfam" id="PF04773"/>
    </source>
</evidence>
<dbReference type="Gene3D" id="3.55.50.30">
    <property type="match status" value="1"/>
</dbReference>
<evidence type="ECO:0000259" key="3">
    <source>
        <dbReference type="Pfam" id="PF16344"/>
    </source>
</evidence>
<feature type="domain" description="Protein FecR C-terminal" evidence="3">
    <location>
        <begin position="242"/>
        <end position="311"/>
    </location>
</feature>
<dbReference type="RefSeq" id="WP_255842602.1">
    <property type="nucleotide sequence ID" value="NZ_CP094358.1"/>
</dbReference>
<dbReference type="Pfam" id="PF04773">
    <property type="entry name" value="FecR"/>
    <property type="match status" value="1"/>
</dbReference>
<dbReference type="PANTHER" id="PTHR30273:SF2">
    <property type="entry name" value="PROTEIN FECR"/>
    <property type="match status" value="1"/>
</dbReference>
<keyword evidence="1" id="KW-0812">Transmembrane</keyword>
<feature type="domain" description="FecR protein" evidence="2">
    <location>
        <begin position="116"/>
        <end position="199"/>
    </location>
</feature>
<dbReference type="PIRSF" id="PIRSF018266">
    <property type="entry name" value="FecR"/>
    <property type="match status" value="1"/>
</dbReference>
<dbReference type="InterPro" id="IPR006860">
    <property type="entry name" value="FecR"/>
</dbReference>
<dbReference type="KEGG" id="fbm:MQE35_16225"/>
<reference evidence="4" key="1">
    <citation type="submission" date="2022-03" db="EMBL/GenBank/DDBJ databases">
        <title>Description of Abyssus ytuae gen. nov., sp. nov., a novel member of the family Flavobacteriaceae isolated from the sediment of Mariana Trench.</title>
        <authorList>
            <person name="Zhang J."/>
            <person name="Xu X."/>
        </authorList>
    </citation>
    <scope>NUCLEOTIDE SEQUENCE</scope>
    <source>
        <strain evidence="4">MT3330</strain>
    </source>
</reference>
<dbReference type="GO" id="GO:0016989">
    <property type="term" value="F:sigma factor antagonist activity"/>
    <property type="evidence" value="ECO:0007669"/>
    <property type="project" value="TreeGrafter"/>
</dbReference>
<protein>
    <submittedName>
        <fullName evidence="4">FecR family protein</fullName>
    </submittedName>
</protein>
<evidence type="ECO:0000313" key="4">
    <source>
        <dbReference type="EMBL" id="UOB17269.1"/>
    </source>
</evidence>
<accession>A0A9E6ZM95</accession>
<dbReference type="Proteomes" id="UP000831290">
    <property type="component" value="Chromosome"/>
</dbReference>
<feature type="transmembrane region" description="Helical" evidence="1">
    <location>
        <begin position="78"/>
        <end position="96"/>
    </location>
</feature>
<evidence type="ECO:0000313" key="5">
    <source>
        <dbReference type="Proteomes" id="UP000831290"/>
    </source>
</evidence>
<gene>
    <name evidence="4" type="ORF">MQE35_16225</name>
</gene>
<keyword evidence="1" id="KW-0472">Membrane</keyword>
<dbReference type="AlphaFoldDB" id="A0A9E6ZM95"/>
<dbReference type="InterPro" id="IPR032508">
    <property type="entry name" value="FecR_C"/>
</dbReference>
<dbReference type="EMBL" id="CP094358">
    <property type="protein sequence ID" value="UOB17269.1"/>
    <property type="molecule type" value="Genomic_DNA"/>
</dbReference>
<dbReference type="Gene3D" id="2.60.120.1440">
    <property type="match status" value="1"/>
</dbReference>
<organism evidence="4 5">
    <name type="scientific">Abyssalbus ytuae</name>
    <dbReference type="NCBI Taxonomy" id="2926907"/>
    <lineage>
        <taxon>Bacteria</taxon>
        <taxon>Pseudomonadati</taxon>
        <taxon>Bacteroidota</taxon>
        <taxon>Flavobacteriia</taxon>
        <taxon>Flavobacteriales</taxon>
        <taxon>Flavobacteriaceae</taxon>
        <taxon>Abyssalbus</taxon>
    </lineage>
</organism>